<accession>A0ABQ9TZ61</accession>
<feature type="compositionally biased region" description="Polar residues" evidence="1">
    <location>
        <begin position="49"/>
        <end position="64"/>
    </location>
</feature>
<feature type="region of interest" description="Disordered" evidence="1">
    <location>
        <begin position="43"/>
        <end position="84"/>
    </location>
</feature>
<reference evidence="2 3" key="1">
    <citation type="submission" date="2023-05" db="EMBL/GenBank/DDBJ databases">
        <title>B98-5 Cell Line De Novo Hybrid Assembly: An Optical Mapping Approach.</title>
        <authorList>
            <person name="Kananen K."/>
            <person name="Auerbach J.A."/>
            <person name="Kautto E."/>
            <person name="Blachly J.S."/>
        </authorList>
    </citation>
    <scope>NUCLEOTIDE SEQUENCE [LARGE SCALE GENOMIC DNA]</scope>
    <source>
        <strain evidence="2">B95-8</strain>
        <tissue evidence="2">Cell line</tissue>
    </source>
</reference>
<name>A0ABQ9TZ61_SAGOE</name>
<evidence type="ECO:0000313" key="3">
    <source>
        <dbReference type="Proteomes" id="UP001266305"/>
    </source>
</evidence>
<dbReference type="Proteomes" id="UP001266305">
    <property type="component" value="Unassembled WGS sequence"/>
</dbReference>
<gene>
    <name evidence="2" type="ORF">P7K49_031327</name>
</gene>
<proteinExistence type="predicted"/>
<comment type="caution">
    <text evidence="2">The sequence shown here is derived from an EMBL/GenBank/DDBJ whole genome shotgun (WGS) entry which is preliminary data.</text>
</comment>
<feature type="region of interest" description="Disordered" evidence="1">
    <location>
        <begin position="1"/>
        <end position="22"/>
    </location>
</feature>
<keyword evidence="3" id="KW-1185">Reference proteome</keyword>
<evidence type="ECO:0000313" key="2">
    <source>
        <dbReference type="EMBL" id="KAK2090071.1"/>
    </source>
</evidence>
<sequence length="84" mass="9080">KRLAAKHQGTGDSRLHCSEQSPGRSTFCINQAGLAHCPDTHSSRGFFFPSSTREPPGLLSSNTSDSKRTAPSRFPTDNLSHLPT</sequence>
<protein>
    <submittedName>
        <fullName evidence="2">Uncharacterized protein</fullName>
    </submittedName>
</protein>
<evidence type="ECO:0000256" key="1">
    <source>
        <dbReference type="SAM" id="MobiDB-lite"/>
    </source>
</evidence>
<feature type="compositionally biased region" description="Polar residues" evidence="1">
    <location>
        <begin position="75"/>
        <end position="84"/>
    </location>
</feature>
<organism evidence="2 3">
    <name type="scientific">Saguinus oedipus</name>
    <name type="common">Cotton-top tamarin</name>
    <name type="synonym">Oedipomidas oedipus</name>
    <dbReference type="NCBI Taxonomy" id="9490"/>
    <lineage>
        <taxon>Eukaryota</taxon>
        <taxon>Metazoa</taxon>
        <taxon>Chordata</taxon>
        <taxon>Craniata</taxon>
        <taxon>Vertebrata</taxon>
        <taxon>Euteleostomi</taxon>
        <taxon>Mammalia</taxon>
        <taxon>Eutheria</taxon>
        <taxon>Euarchontoglires</taxon>
        <taxon>Primates</taxon>
        <taxon>Haplorrhini</taxon>
        <taxon>Platyrrhini</taxon>
        <taxon>Cebidae</taxon>
        <taxon>Callitrichinae</taxon>
        <taxon>Saguinus</taxon>
    </lineage>
</organism>
<feature type="non-terminal residue" evidence="2">
    <location>
        <position position="1"/>
    </location>
</feature>
<dbReference type="EMBL" id="JASSZA010000017">
    <property type="protein sequence ID" value="KAK2090071.1"/>
    <property type="molecule type" value="Genomic_DNA"/>
</dbReference>